<feature type="transmembrane region" description="Helical" evidence="6">
    <location>
        <begin position="20"/>
        <end position="37"/>
    </location>
</feature>
<dbReference type="InterPro" id="IPR052536">
    <property type="entry name" value="ABC-4_Integral_Memb_Prot"/>
</dbReference>
<feature type="transmembrane region" description="Helical" evidence="6">
    <location>
        <begin position="104"/>
        <end position="130"/>
    </location>
</feature>
<keyword evidence="3 6" id="KW-0812">Transmembrane</keyword>
<feature type="transmembrane region" description="Helical" evidence="6">
    <location>
        <begin position="240"/>
        <end position="267"/>
    </location>
</feature>
<feature type="transmembrane region" description="Helical" evidence="6">
    <location>
        <begin position="650"/>
        <end position="669"/>
    </location>
</feature>
<dbReference type="Pfam" id="PF02687">
    <property type="entry name" value="FtsX"/>
    <property type="match status" value="1"/>
</dbReference>
<dbReference type="Proteomes" id="UP000593626">
    <property type="component" value="Chromosome"/>
</dbReference>
<accession>A0A7S8CBP1</accession>
<feature type="transmembrane region" description="Helical" evidence="6">
    <location>
        <begin position="158"/>
        <end position="178"/>
    </location>
</feature>
<evidence type="ECO:0000256" key="6">
    <source>
        <dbReference type="SAM" id="Phobius"/>
    </source>
</evidence>
<proteinExistence type="predicted"/>
<evidence type="ECO:0000259" key="7">
    <source>
        <dbReference type="Pfam" id="PF02687"/>
    </source>
</evidence>
<name>A0A7S8CBP1_9BACI</name>
<keyword evidence="4 6" id="KW-1133">Transmembrane helix</keyword>
<dbReference type="PANTHER" id="PTHR46795">
    <property type="entry name" value="ABC TRANSPORTER PERMEASE-RELATED-RELATED"/>
    <property type="match status" value="1"/>
</dbReference>
<evidence type="ECO:0000256" key="1">
    <source>
        <dbReference type="ARBA" id="ARBA00004651"/>
    </source>
</evidence>
<feature type="transmembrane region" description="Helical" evidence="6">
    <location>
        <begin position="563"/>
        <end position="582"/>
    </location>
</feature>
<keyword evidence="9" id="KW-1185">Reference proteome</keyword>
<feature type="transmembrane region" description="Helical" evidence="6">
    <location>
        <begin position="293"/>
        <end position="314"/>
    </location>
</feature>
<sequence>MFFNFVKRNSNHARKENGVYFSSLIISIIAFYVILSLEEQDVMIYLKTIESDAVGRLLLLIPVLYGVSLFFVFFLVYFANKYQIELRRHEFGLYQMLGMKRRKLFLMLMGETFWNGLIALLIGIPISLFITEMISLGTSRVIGMGIIGHEFRISWKGLFLTIMGFISVQMMAVAIHCIKISKKEPLDLLRIQKEDKQKILSPVKSMVSLASGIALTFGAIFLCIAYGLSILYLREFDYKIFALILILGIIGTCSLFKGLGSFIGMWIKRKSSTSKGLFVFTGRQLQENVVSQWTSLSIASLLLLMSMVCLTYGLTTVFSSNHTLNRTADFTFRGSENVIVDALNTKEINPYVEQFYPMRIASTYSSDSENPDSTVSWSGLMNSIRKESDSDQKDVLLNNFNFHDTPYIISLSSYNDLLRTIKMPEIKLKDKEIAMYSDEDWSYAHPLLSKVLMTNPTIHLNENEYILQSKLYTKNVVADRAITLSYALIVPDEVFDSVVDHSYETTLFNMVLTSKLVDEKGLMQSMHQAEKLLDATNLEYDSYLSSMGRNLFYTVAGSYTTTYLGLMFLIIANTVLGIEFLMHQKSTNHRYYTLTKLGASVKSMCVSARIQIWLFFGLVIIVALCSSIFGVWSMLESFPKRINVQNDTSLIIVFILLFLAIEIMYIWIIQRKSDKEIKKLIDMK</sequence>
<keyword evidence="5 6" id="KW-0472">Membrane</keyword>
<dbReference type="RefSeq" id="WP_239674381.1">
    <property type="nucleotide sequence ID" value="NZ_CP049742.1"/>
</dbReference>
<comment type="subcellular location">
    <subcellularLocation>
        <location evidence="1">Cell membrane</location>
        <topology evidence="1">Multi-pass membrane protein</topology>
    </subcellularLocation>
</comment>
<dbReference type="KEGG" id="mcui:G8O30_07655"/>
<feature type="transmembrane region" description="Helical" evidence="6">
    <location>
        <begin position="612"/>
        <end position="635"/>
    </location>
</feature>
<dbReference type="PANTHER" id="PTHR46795:SF3">
    <property type="entry name" value="ABC TRANSPORTER PERMEASE"/>
    <property type="match status" value="1"/>
</dbReference>
<dbReference type="AlphaFoldDB" id="A0A7S8CBP1"/>
<feature type="domain" description="ABC3 transporter permease C-terminal" evidence="7">
    <location>
        <begin position="64"/>
        <end position="185"/>
    </location>
</feature>
<feature type="transmembrane region" description="Helical" evidence="6">
    <location>
        <begin position="57"/>
        <end position="79"/>
    </location>
</feature>
<evidence type="ECO:0000256" key="5">
    <source>
        <dbReference type="ARBA" id="ARBA00023136"/>
    </source>
</evidence>
<evidence type="ECO:0000256" key="3">
    <source>
        <dbReference type="ARBA" id="ARBA00022692"/>
    </source>
</evidence>
<evidence type="ECO:0000256" key="2">
    <source>
        <dbReference type="ARBA" id="ARBA00022475"/>
    </source>
</evidence>
<protein>
    <submittedName>
        <fullName evidence="8">ABC transporter permease</fullName>
    </submittedName>
</protein>
<reference evidence="8 9" key="1">
    <citation type="submission" date="2019-07" db="EMBL/GenBank/DDBJ databases">
        <title>Genome sequence of 2 isolates from Red Sea Mangroves.</title>
        <authorList>
            <person name="Sefrji F."/>
            <person name="Michoud G."/>
            <person name="Merlino G."/>
            <person name="Daffonchio D."/>
        </authorList>
    </citation>
    <scope>NUCLEOTIDE SEQUENCE [LARGE SCALE GENOMIC DNA]</scope>
    <source>
        <strain evidence="8 9">R1DC41</strain>
    </source>
</reference>
<keyword evidence="2" id="KW-1003">Cell membrane</keyword>
<organism evidence="8 9">
    <name type="scientific">Mangrovibacillus cuniculi</name>
    <dbReference type="NCBI Taxonomy" id="2593652"/>
    <lineage>
        <taxon>Bacteria</taxon>
        <taxon>Bacillati</taxon>
        <taxon>Bacillota</taxon>
        <taxon>Bacilli</taxon>
        <taxon>Bacillales</taxon>
        <taxon>Bacillaceae</taxon>
        <taxon>Mangrovibacillus</taxon>
    </lineage>
</organism>
<dbReference type="EMBL" id="CP049742">
    <property type="protein sequence ID" value="QPC46843.1"/>
    <property type="molecule type" value="Genomic_DNA"/>
</dbReference>
<dbReference type="InterPro" id="IPR003838">
    <property type="entry name" value="ABC3_permease_C"/>
</dbReference>
<evidence type="ECO:0000313" key="9">
    <source>
        <dbReference type="Proteomes" id="UP000593626"/>
    </source>
</evidence>
<evidence type="ECO:0000256" key="4">
    <source>
        <dbReference type="ARBA" id="ARBA00022989"/>
    </source>
</evidence>
<gene>
    <name evidence="8" type="ORF">G8O30_07655</name>
</gene>
<feature type="transmembrane region" description="Helical" evidence="6">
    <location>
        <begin position="199"/>
        <end position="228"/>
    </location>
</feature>
<evidence type="ECO:0000313" key="8">
    <source>
        <dbReference type="EMBL" id="QPC46843.1"/>
    </source>
</evidence>
<dbReference type="GO" id="GO:0005886">
    <property type="term" value="C:plasma membrane"/>
    <property type="evidence" value="ECO:0007669"/>
    <property type="project" value="UniProtKB-SubCell"/>
</dbReference>